<keyword evidence="5" id="KW-0378">Hydrolase</keyword>
<dbReference type="GO" id="GO:0016787">
    <property type="term" value="F:hydrolase activity"/>
    <property type="evidence" value="ECO:0007669"/>
    <property type="project" value="UniProtKB-KW"/>
</dbReference>
<dbReference type="Pfam" id="PF01420">
    <property type="entry name" value="Methylase_S"/>
    <property type="match status" value="2"/>
</dbReference>
<evidence type="ECO:0000313" key="5">
    <source>
        <dbReference type="EMBL" id="XBQ24237.1"/>
    </source>
</evidence>
<gene>
    <name evidence="5" type="ORF">ABNE31_04790</name>
</gene>
<dbReference type="EC" id="3.1.21.-" evidence="5"/>
<dbReference type="GO" id="GO:0004519">
    <property type="term" value="F:endonuclease activity"/>
    <property type="evidence" value="ECO:0007669"/>
    <property type="project" value="UniProtKB-KW"/>
</dbReference>
<keyword evidence="5" id="KW-0540">Nuclease</keyword>
<dbReference type="Gene3D" id="3.90.220.20">
    <property type="entry name" value="DNA methylase specificity domains"/>
    <property type="match status" value="2"/>
</dbReference>
<evidence type="ECO:0000256" key="2">
    <source>
        <dbReference type="ARBA" id="ARBA00022747"/>
    </source>
</evidence>
<dbReference type="InterPro" id="IPR044946">
    <property type="entry name" value="Restrct_endonuc_typeI_TRD_sf"/>
</dbReference>
<organism evidence="5">
    <name type="scientific">Flagellimonas sp. MMG031</name>
    <dbReference type="NCBI Taxonomy" id="3158549"/>
    <lineage>
        <taxon>Bacteria</taxon>
        <taxon>Pseudomonadati</taxon>
        <taxon>Bacteroidota</taxon>
        <taxon>Flavobacteriia</taxon>
        <taxon>Flavobacteriales</taxon>
        <taxon>Flavobacteriaceae</taxon>
        <taxon>Flagellimonas</taxon>
    </lineage>
</organism>
<keyword evidence="3" id="KW-0238">DNA-binding</keyword>
<dbReference type="SUPFAM" id="SSF116734">
    <property type="entry name" value="DNA methylase specificity domain"/>
    <property type="match status" value="2"/>
</dbReference>
<dbReference type="InterPro" id="IPR052021">
    <property type="entry name" value="Type-I_RS_S_subunit"/>
</dbReference>
<protein>
    <submittedName>
        <fullName evidence="5">Restriction endonuclease subunit S</fullName>
        <ecNumber evidence="5">3.1.21.-</ecNumber>
    </submittedName>
</protein>
<reference evidence="5" key="1">
    <citation type="submission" date="2024-05" db="EMBL/GenBank/DDBJ databases">
        <title>Draft Genome Sequences of Flagellimonas sp. MMG031 and Marinobacter sp. MMG032 Isolated from the dinoflagellate Symbiodinium pilosum.</title>
        <authorList>
            <person name="Shikuma N.J."/>
            <person name="Farrell M.V."/>
        </authorList>
    </citation>
    <scope>NUCLEOTIDE SEQUENCE</scope>
    <source>
        <strain evidence="5">MMG031</strain>
    </source>
</reference>
<feature type="domain" description="Type I restriction modification DNA specificity" evidence="4">
    <location>
        <begin position="321"/>
        <end position="432"/>
    </location>
</feature>
<dbReference type="AlphaFoldDB" id="A0AAU7N159"/>
<dbReference type="EMBL" id="CP157804">
    <property type="protein sequence ID" value="XBQ24237.1"/>
    <property type="molecule type" value="Genomic_DNA"/>
</dbReference>
<proteinExistence type="inferred from homology"/>
<dbReference type="InterPro" id="IPR000055">
    <property type="entry name" value="Restrct_endonuc_typeI_TRD"/>
</dbReference>
<keyword evidence="2" id="KW-0680">Restriction system</keyword>
<name>A0AAU7N159_9FLAO</name>
<evidence type="ECO:0000256" key="3">
    <source>
        <dbReference type="ARBA" id="ARBA00023125"/>
    </source>
</evidence>
<dbReference type="PANTHER" id="PTHR30408:SF12">
    <property type="entry name" value="TYPE I RESTRICTION ENZYME MJAVIII SPECIFICITY SUBUNIT"/>
    <property type="match status" value="1"/>
</dbReference>
<dbReference type="PANTHER" id="PTHR30408">
    <property type="entry name" value="TYPE-1 RESTRICTION ENZYME ECOKI SPECIFICITY PROTEIN"/>
    <property type="match status" value="1"/>
</dbReference>
<comment type="similarity">
    <text evidence="1">Belongs to the type-I restriction system S methylase family.</text>
</comment>
<feature type="domain" description="Type I restriction modification DNA specificity" evidence="4">
    <location>
        <begin position="54"/>
        <end position="195"/>
    </location>
</feature>
<evidence type="ECO:0000259" key="4">
    <source>
        <dbReference type="Pfam" id="PF01420"/>
    </source>
</evidence>
<accession>A0AAU7N159</accession>
<dbReference type="KEGG" id="fld:ABNE31_04790"/>
<dbReference type="RefSeq" id="WP_349352564.1">
    <property type="nucleotide sequence ID" value="NZ_CP157804.1"/>
</dbReference>
<keyword evidence="5" id="KW-0255">Endonuclease</keyword>
<dbReference type="GO" id="GO:0009307">
    <property type="term" value="P:DNA restriction-modification system"/>
    <property type="evidence" value="ECO:0007669"/>
    <property type="project" value="UniProtKB-KW"/>
</dbReference>
<dbReference type="GO" id="GO:0003677">
    <property type="term" value="F:DNA binding"/>
    <property type="evidence" value="ECO:0007669"/>
    <property type="project" value="UniProtKB-KW"/>
</dbReference>
<sequence>MMKSGQISISRFNEGLTVFKPDYYLNRGKKVISDLLDKGITNSSLVDLTDKLYQGGIFKRVFVENTDYAHQYITASDMVKAQPLDNAKNISVKYTPWVDEMTLRDKQILMSCAGTVGNTTLVNDSFSGCIGSQEIIRIETSQIPFGFLYAYLSAPIVNEYIQSMIYGAVVPRISPEELGRLPVLLPEENKQQQIHNLIVEASKLRVEANKLLKESHRIFDQNLNFKPRQALYMKKNVKDILGNYHNRLDSSFYLNINNADEELSKARYKSIELGELVLRKMFTAQRGRRNYVGSNGIRFLSTTNVSESNPLLINKFLSRSTKGLETLIVNKKWILVSSSGQEILGSAFLVDDTYAKSAVNQHSIRVIIDETLISPYYVYGYLSTPKIKNYIRSGIYGSAVLTIDEHFLKSLKIPILNDKMEEISKLVESYSNKFETACFMEKEAITLIENEIEQWQES</sequence>
<evidence type="ECO:0000256" key="1">
    <source>
        <dbReference type="ARBA" id="ARBA00010923"/>
    </source>
</evidence>